<name>A0ABU2FPS3_9EURY</name>
<evidence type="ECO:0000313" key="1">
    <source>
        <dbReference type="EMBL" id="MDS0282281.1"/>
    </source>
</evidence>
<organism evidence="1 2">
    <name type="scientific">Haloarcula onubensis</name>
    <dbReference type="NCBI Taxonomy" id="2950539"/>
    <lineage>
        <taxon>Archaea</taxon>
        <taxon>Methanobacteriati</taxon>
        <taxon>Methanobacteriota</taxon>
        <taxon>Stenosarchaea group</taxon>
        <taxon>Halobacteria</taxon>
        <taxon>Halobacteriales</taxon>
        <taxon>Haloarculaceae</taxon>
        <taxon>Haloarcula</taxon>
    </lineage>
</organism>
<comment type="caution">
    <text evidence="1">The sequence shown here is derived from an EMBL/GenBank/DDBJ whole genome shotgun (WGS) entry which is preliminary data.</text>
</comment>
<dbReference type="InterPro" id="IPR017850">
    <property type="entry name" value="Alkaline_phosphatase_core_sf"/>
</dbReference>
<dbReference type="SUPFAM" id="SSF53649">
    <property type="entry name" value="Alkaline phosphatase-like"/>
    <property type="match status" value="1"/>
</dbReference>
<dbReference type="Proteomes" id="UP001268864">
    <property type="component" value="Unassembled WGS sequence"/>
</dbReference>
<gene>
    <name evidence="1" type="ORF">NDI86_09095</name>
</gene>
<sequence length="273" mass="30607">MQEDWDNLLILDGCRFDMFSDSYADFLGGSLESRTSMGSASKEFMENNFYGDSFHDTVYVSANPHSHFVPEGTFHDVITLLDTAWDEETGVVLPEDVVAAARDAHETYPNKRLVVHFMQPHYPFIGELGQQIEHSGVGKRTSDGDLVSSTKQSKTIWAVLHYDLADVSHEDVWEAYNENLDVVMPAVESLCHELGGKTVITADHGNLVGEWIGPLPVRGYGHPPNMYVPELLEVPWHVIEAETRRDVVSDTPVAQTDAEREIVESRLSDLGYR</sequence>
<accession>A0ABU2FPS3</accession>
<dbReference type="RefSeq" id="WP_310900110.1">
    <property type="nucleotide sequence ID" value="NZ_JAMQOS010000002.1"/>
</dbReference>
<protein>
    <submittedName>
        <fullName evidence="1">Uncharacterized protein</fullName>
    </submittedName>
</protein>
<dbReference type="Gene3D" id="3.40.720.10">
    <property type="entry name" value="Alkaline Phosphatase, subunit A"/>
    <property type="match status" value="1"/>
</dbReference>
<proteinExistence type="predicted"/>
<reference evidence="1 2" key="1">
    <citation type="submission" date="2022-06" db="EMBL/GenBank/DDBJ databases">
        <title>Halomicroarcula sp. a new haloarchaeum isolate from saline soil.</title>
        <authorList>
            <person name="Strakova D."/>
            <person name="Galisteo C."/>
            <person name="Sanchez-Porro C."/>
            <person name="Ventosa A."/>
        </authorList>
    </citation>
    <scope>NUCLEOTIDE SEQUENCE [LARGE SCALE GENOMIC DNA]</scope>
    <source>
        <strain evidence="1 2">S3CR25-11</strain>
    </source>
</reference>
<keyword evidence="2" id="KW-1185">Reference proteome</keyword>
<dbReference type="EMBL" id="JAMQOS010000002">
    <property type="protein sequence ID" value="MDS0282281.1"/>
    <property type="molecule type" value="Genomic_DNA"/>
</dbReference>
<evidence type="ECO:0000313" key="2">
    <source>
        <dbReference type="Proteomes" id="UP001268864"/>
    </source>
</evidence>